<dbReference type="EMBL" id="AMQM01000261">
    <property type="status" value="NOT_ANNOTATED_CDS"/>
    <property type="molecule type" value="Genomic_DNA"/>
</dbReference>
<dbReference type="EnsemblMetazoa" id="HelroT159505">
    <property type="protein sequence ID" value="HelroP159505"/>
    <property type="gene ID" value="HelroG159505"/>
</dbReference>
<evidence type="ECO:0000256" key="1">
    <source>
        <dbReference type="SAM" id="Phobius"/>
    </source>
</evidence>
<sequence>MSSTFEMLFEIIGPSDSLYTGVQAMTKKIAEITYAPEKSIVIFGIDYPPVRDSPQLKENVGEDVKVVAKLVYNPSIYDIPFALDLLKATQDLVVNFDLYKVKQKGPFEITSNVFNSTIVAPISPPPRPEPFHASKPSDTSPPVTPVCYYVNGEKICSTFDDDDEILVADAVEYKFDPASRPIIISLLVAIFGLVIAIIIVLIAIIRKRCCSAKRRPVLTNFAPLTLDPVCF</sequence>
<gene>
    <name evidence="3" type="primary">20198339</name>
    <name evidence="2" type="ORF">HELRODRAFT_159505</name>
</gene>
<dbReference type="InParanoid" id="T1EP39"/>
<dbReference type="EMBL" id="KB095811">
    <property type="protein sequence ID" value="ESO12917.1"/>
    <property type="molecule type" value="Genomic_DNA"/>
</dbReference>
<dbReference type="RefSeq" id="XP_009009637.1">
    <property type="nucleotide sequence ID" value="XM_009011389.1"/>
</dbReference>
<organism evidence="3 4">
    <name type="scientific">Helobdella robusta</name>
    <name type="common">Californian leech</name>
    <dbReference type="NCBI Taxonomy" id="6412"/>
    <lineage>
        <taxon>Eukaryota</taxon>
        <taxon>Metazoa</taxon>
        <taxon>Spiralia</taxon>
        <taxon>Lophotrochozoa</taxon>
        <taxon>Annelida</taxon>
        <taxon>Clitellata</taxon>
        <taxon>Hirudinea</taxon>
        <taxon>Rhynchobdellida</taxon>
        <taxon>Glossiphoniidae</taxon>
        <taxon>Helobdella</taxon>
    </lineage>
</organism>
<dbReference type="Proteomes" id="UP000015101">
    <property type="component" value="Unassembled WGS sequence"/>
</dbReference>
<evidence type="ECO:0000313" key="4">
    <source>
        <dbReference type="Proteomes" id="UP000015101"/>
    </source>
</evidence>
<dbReference type="AlphaFoldDB" id="T1EP39"/>
<evidence type="ECO:0000313" key="2">
    <source>
        <dbReference type="EMBL" id="ESO12917.1"/>
    </source>
</evidence>
<dbReference type="GeneID" id="20198339"/>
<keyword evidence="1" id="KW-0812">Transmembrane</keyword>
<keyword evidence="1" id="KW-1133">Transmembrane helix</keyword>
<keyword evidence="1" id="KW-0472">Membrane</keyword>
<protein>
    <submittedName>
        <fullName evidence="2 3">Uncharacterized protein</fullName>
    </submittedName>
</protein>
<reference evidence="3" key="3">
    <citation type="submission" date="2015-06" db="UniProtKB">
        <authorList>
            <consortium name="EnsemblMetazoa"/>
        </authorList>
    </citation>
    <scope>IDENTIFICATION</scope>
</reference>
<accession>T1EP39</accession>
<proteinExistence type="predicted"/>
<dbReference type="HOGENOM" id="CLU_1200965_0_0_1"/>
<feature type="transmembrane region" description="Helical" evidence="1">
    <location>
        <begin position="182"/>
        <end position="205"/>
    </location>
</feature>
<keyword evidence="4" id="KW-1185">Reference proteome</keyword>
<reference evidence="2 4" key="2">
    <citation type="journal article" date="2013" name="Nature">
        <title>Insights into bilaterian evolution from three spiralian genomes.</title>
        <authorList>
            <person name="Simakov O."/>
            <person name="Marletaz F."/>
            <person name="Cho S.J."/>
            <person name="Edsinger-Gonzales E."/>
            <person name="Havlak P."/>
            <person name="Hellsten U."/>
            <person name="Kuo D.H."/>
            <person name="Larsson T."/>
            <person name="Lv J."/>
            <person name="Arendt D."/>
            <person name="Savage R."/>
            <person name="Osoegawa K."/>
            <person name="de Jong P."/>
            <person name="Grimwood J."/>
            <person name="Chapman J.A."/>
            <person name="Shapiro H."/>
            <person name="Aerts A."/>
            <person name="Otillar R.P."/>
            <person name="Terry A.Y."/>
            <person name="Boore J.L."/>
            <person name="Grigoriev I.V."/>
            <person name="Lindberg D.R."/>
            <person name="Seaver E.C."/>
            <person name="Weisblat D.A."/>
            <person name="Putnam N.H."/>
            <person name="Rokhsar D.S."/>
        </authorList>
    </citation>
    <scope>NUCLEOTIDE SEQUENCE</scope>
</reference>
<dbReference type="CTD" id="20198339"/>
<dbReference type="KEGG" id="hro:HELRODRAFT_159505"/>
<reference evidence="4" key="1">
    <citation type="submission" date="2012-12" db="EMBL/GenBank/DDBJ databases">
        <authorList>
            <person name="Hellsten U."/>
            <person name="Grimwood J."/>
            <person name="Chapman J.A."/>
            <person name="Shapiro H."/>
            <person name="Aerts A."/>
            <person name="Otillar R.P."/>
            <person name="Terry A.Y."/>
            <person name="Boore J.L."/>
            <person name="Simakov O."/>
            <person name="Marletaz F."/>
            <person name="Cho S.-J."/>
            <person name="Edsinger-Gonzales E."/>
            <person name="Havlak P."/>
            <person name="Kuo D.-H."/>
            <person name="Larsson T."/>
            <person name="Lv J."/>
            <person name="Arendt D."/>
            <person name="Savage R."/>
            <person name="Osoegawa K."/>
            <person name="de Jong P."/>
            <person name="Lindberg D.R."/>
            <person name="Seaver E.C."/>
            <person name="Weisblat D.A."/>
            <person name="Putnam N.H."/>
            <person name="Grigoriev I.V."/>
            <person name="Rokhsar D.S."/>
        </authorList>
    </citation>
    <scope>NUCLEOTIDE SEQUENCE</scope>
</reference>
<evidence type="ECO:0000313" key="3">
    <source>
        <dbReference type="EnsemblMetazoa" id="HelroP159505"/>
    </source>
</evidence>
<name>T1EP39_HELRO</name>